<reference evidence="1 2" key="1">
    <citation type="submission" date="2024-11" db="EMBL/GenBank/DDBJ databases">
        <title>Chromosome-level genome assembly of Eucalyptus globulus Labill. provides insights into its genome evolution.</title>
        <authorList>
            <person name="Li X."/>
        </authorList>
    </citation>
    <scope>NUCLEOTIDE SEQUENCE [LARGE SCALE GENOMIC DNA]</scope>
    <source>
        <strain evidence="1">CL2024</strain>
        <tissue evidence="1">Fresh tender leaves</tissue>
    </source>
</reference>
<comment type="caution">
    <text evidence="1">The sequence shown here is derived from an EMBL/GenBank/DDBJ whole genome shotgun (WGS) entry which is preliminary data.</text>
</comment>
<dbReference type="Proteomes" id="UP001634007">
    <property type="component" value="Unassembled WGS sequence"/>
</dbReference>
<evidence type="ECO:0008006" key="3">
    <source>
        <dbReference type="Google" id="ProtNLM"/>
    </source>
</evidence>
<dbReference type="EMBL" id="JBJKBG010000011">
    <property type="protein sequence ID" value="KAL3717433.1"/>
    <property type="molecule type" value="Genomic_DNA"/>
</dbReference>
<evidence type="ECO:0000313" key="1">
    <source>
        <dbReference type="EMBL" id="KAL3717433.1"/>
    </source>
</evidence>
<dbReference type="AlphaFoldDB" id="A0ABD3ISY3"/>
<accession>A0ABD3ISY3</accession>
<dbReference type="InterPro" id="IPR027443">
    <property type="entry name" value="IPNS-like_sf"/>
</dbReference>
<organism evidence="1 2">
    <name type="scientific">Eucalyptus globulus</name>
    <name type="common">Tasmanian blue gum</name>
    <dbReference type="NCBI Taxonomy" id="34317"/>
    <lineage>
        <taxon>Eukaryota</taxon>
        <taxon>Viridiplantae</taxon>
        <taxon>Streptophyta</taxon>
        <taxon>Embryophyta</taxon>
        <taxon>Tracheophyta</taxon>
        <taxon>Spermatophyta</taxon>
        <taxon>Magnoliopsida</taxon>
        <taxon>eudicotyledons</taxon>
        <taxon>Gunneridae</taxon>
        <taxon>Pentapetalae</taxon>
        <taxon>rosids</taxon>
        <taxon>malvids</taxon>
        <taxon>Myrtales</taxon>
        <taxon>Myrtaceae</taxon>
        <taxon>Myrtoideae</taxon>
        <taxon>Eucalypteae</taxon>
        <taxon>Eucalyptus</taxon>
    </lineage>
</organism>
<dbReference type="SUPFAM" id="SSF51197">
    <property type="entry name" value="Clavaminate synthase-like"/>
    <property type="match status" value="1"/>
</dbReference>
<name>A0ABD3ISY3_EUCGL</name>
<dbReference type="PANTHER" id="PTHR48253">
    <property type="match status" value="1"/>
</dbReference>
<evidence type="ECO:0000313" key="2">
    <source>
        <dbReference type="Proteomes" id="UP001634007"/>
    </source>
</evidence>
<keyword evidence="2" id="KW-1185">Reference proteome</keyword>
<protein>
    <recommendedName>
        <fullName evidence="3">Isopenicillin N synthase-like Fe(2+) 2OG dioxygenase domain-containing protein</fullName>
    </recommendedName>
</protein>
<proteinExistence type="predicted"/>
<dbReference type="Gene3D" id="2.60.120.330">
    <property type="entry name" value="B-lactam Antibiotic, Isopenicillin N Synthase, Chain"/>
    <property type="match status" value="1"/>
</dbReference>
<gene>
    <name evidence="1" type="ORF">ACJRO7_008940</name>
</gene>
<sequence length="474" mass="53042">MERAEAAPATVMQPYELSYSDLVLLSSPRRRPPPPSSSPEAELSRLDTIRGSVMEALGPGGPGLLCVRDVPEAPALRRELLPLARRLALLDPERRRRVLQVHQLGTDVPMKDPHRNVSSFARQLRYAQGVELAQSEASSNINSLDSKMDNINMNVTMEFQDKEFDHLGFVFKKLGSLMMELGLGLARICDEAIGGHELEQSLVESCSAKGRLIHYHSRAENLVLEQDERRFRSKRGIAKQKKVDEHAFCNGREPRLIPQKKTIGGEARSCGSNSTLWQQWHYDYGIFTVLTAPMFLSPARLPEPNSDLETSAASVKECPCPDGLTYLQILNPIRNNVFMVKTSPESFIIQVGEAADVLSKGKLRSTLHCVCRPPKVDNVSRETFVVFLQPAWSKTFSLSDYPMDQLLSYPEVATDSTCLAEQNRMKLIDEIQKTVPPLFSRLKDGMTFAEFSRETTKQYYGGSGLQSNRLSDLG</sequence>
<dbReference type="PANTHER" id="PTHR48253:SF2">
    <property type="entry name" value="ISOPENICILLIN N SYNTHASE-LIKE FE(2+) 2OG DIOXYGENASE DOMAIN-CONTAINING PROTEIN"/>
    <property type="match status" value="1"/>
</dbReference>